<comment type="caution">
    <text evidence="2">The sequence shown here is derived from an EMBL/GenBank/DDBJ whole genome shotgun (WGS) entry which is preliminary data.</text>
</comment>
<dbReference type="EMBL" id="NMPR01000177">
    <property type="protein sequence ID" value="KAA8628537.1"/>
    <property type="molecule type" value="Genomic_DNA"/>
</dbReference>
<evidence type="ECO:0000313" key="2">
    <source>
        <dbReference type="EMBL" id="KAA8628537.1"/>
    </source>
</evidence>
<name>A0A8S8ZD13_SORMA</name>
<dbReference type="AlphaFoldDB" id="A0A8S8ZD13"/>
<dbReference type="Proteomes" id="UP000433876">
    <property type="component" value="Unassembled WGS sequence"/>
</dbReference>
<gene>
    <name evidence="2" type="ORF">SMACR_09825</name>
</gene>
<proteinExistence type="predicted"/>
<organism evidence="2 3">
    <name type="scientific">Sordaria macrospora</name>
    <dbReference type="NCBI Taxonomy" id="5147"/>
    <lineage>
        <taxon>Eukaryota</taxon>
        <taxon>Fungi</taxon>
        <taxon>Dikarya</taxon>
        <taxon>Ascomycota</taxon>
        <taxon>Pezizomycotina</taxon>
        <taxon>Sordariomycetes</taxon>
        <taxon>Sordariomycetidae</taxon>
        <taxon>Sordariales</taxon>
        <taxon>Sordariaceae</taxon>
        <taxon>Sordaria</taxon>
    </lineage>
</organism>
<feature type="compositionally biased region" description="Polar residues" evidence="1">
    <location>
        <begin position="63"/>
        <end position="84"/>
    </location>
</feature>
<protein>
    <submittedName>
        <fullName evidence="2">Uncharacterized protein</fullName>
    </submittedName>
</protein>
<reference evidence="2 3" key="1">
    <citation type="submission" date="2017-07" db="EMBL/GenBank/DDBJ databases">
        <title>Genome sequence of the Sordaria macrospora wild type strain R19027.</title>
        <authorList>
            <person name="Nowrousian M."/>
            <person name="Teichert I."/>
            <person name="Kueck U."/>
        </authorList>
    </citation>
    <scope>NUCLEOTIDE SEQUENCE [LARGE SCALE GENOMIC DNA]</scope>
    <source>
        <strain evidence="2 3">R19027</strain>
        <tissue evidence="2">Mycelium</tissue>
    </source>
</reference>
<sequence length="221" mass="25610">MTPLSVDDKVPVSVDQVRLNEHDLALFVKDNLSDENNALSMKTVASSVDPLELPTLLARIPSDRSSPSPHTTRQYASSSRSSTVPPLEDEEYQARCYQALLDDGCRPLFPLSLLPQVSTDPDAYRDMLRPWTEYPDTPSPQDWGVFSRQLCRWKEYRAWQLVNRRLTVGFSEYLDEERRHYEMMGAYKVTADPNFEKEVHRQWENEWHGGRGCHTDIRPRP</sequence>
<accession>A0A8S8ZD13</accession>
<evidence type="ECO:0000313" key="3">
    <source>
        <dbReference type="Proteomes" id="UP000433876"/>
    </source>
</evidence>
<feature type="region of interest" description="Disordered" evidence="1">
    <location>
        <begin position="58"/>
        <end position="89"/>
    </location>
</feature>
<evidence type="ECO:0000256" key="1">
    <source>
        <dbReference type="SAM" id="MobiDB-lite"/>
    </source>
</evidence>